<feature type="compositionally biased region" description="Polar residues" evidence="8">
    <location>
        <begin position="501"/>
        <end position="514"/>
    </location>
</feature>
<organism evidence="10 11">
    <name type="scientific">Pyrenophora seminiperda CCB06</name>
    <dbReference type="NCBI Taxonomy" id="1302712"/>
    <lineage>
        <taxon>Eukaryota</taxon>
        <taxon>Fungi</taxon>
        <taxon>Dikarya</taxon>
        <taxon>Ascomycota</taxon>
        <taxon>Pezizomycotina</taxon>
        <taxon>Dothideomycetes</taxon>
        <taxon>Pleosporomycetidae</taxon>
        <taxon>Pleosporales</taxon>
        <taxon>Pleosporineae</taxon>
        <taxon>Pleosporaceae</taxon>
        <taxon>Pyrenophora</taxon>
    </lineage>
</organism>
<feature type="domain" description="FAD-binding PCMH-type" evidence="9">
    <location>
        <begin position="1"/>
        <end position="167"/>
    </location>
</feature>
<dbReference type="InterPro" id="IPR016166">
    <property type="entry name" value="FAD-bd_PCMH"/>
</dbReference>
<evidence type="ECO:0000256" key="1">
    <source>
        <dbReference type="ARBA" id="ARBA00004167"/>
    </source>
</evidence>
<keyword evidence="3" id="KW-0812">Transmembrane</keyword>
<feature type="region of interest" description="Disordered" evidence="8">
    <location>
        <begin position="781"/>
        <end position="800"/>
    </location>
</feature>
<feature type="coiled-coil region" evidence="7">
    <location>
        <begin position="1500"/>
        <end position="1563"/>
    </location>
</feature>
<dbReference type="PROSITE" id="PS51387">
    <property type="entry name" value="FAD_PCMH"/>
    <property type="match status" value="1"/>
</dbReference>
<gene>
    <name evidence="10" type="ORF">GMOD_00007310</name>
</gene>
<proteinExistence type="predicted"/>
<dbReference type="GO" id="GO:0071949">
    <property type="term" value="F:FAD binding"/>
    <property type="evidence" value="ECO:0007669"/>
    <property type="project" value="InterPro"/>
</dbReference>
<comment type="subcellular location">
    <subcellularLocation>
        <location evidence="1">Membrane</location>
        <topology evidence="1">Single-pass membrane protein</topology>
    </subcellularLocation>
</comment>
<dbReference type="SUPFAM" id="SSF56176">
    <property type="entry name" value="FAD-binding/transporter-associated domain-like"/>
    <property type="match status" value="1"/>
</dbReference>
<evidence type="ECO:0000256" key="6">
    <source>
        <dbReference type="ARBA" id="ARBA00023136"/>
    </source>
</evidence>
<sequence length="1627" mass="185878">MDTHKSTVATLASQVAQFNASKTAFRIYHGSTLSTRKSSRERNQIIDVSSLNHVLQFDETKKTVLVEPNVPMDKLVVATMARGLLPKVVMELPNITVGGGFAGTSGESSSYKYGLFDRTITGIELILGNGEVIWASSAHHRDLFFTAAGSCGSLGVITLLEIELIDAKDYVDLEYIPVKSTSEAVEQFRRYQGDGSVDYMDGIMYSVNRGVIMLGRLTNKPTHRIQSFDKATDPWFYMHAEDILERIERATYKEDIPTQSYLFRYDRGVFWSGLRAFKYFVTPFNRVTRFLLDPFMYSRTMIHALHRSGLASRTIIQDYGVPYDAAEDFVKWTEERTGIWPLWLCPVKSAPRDERSFSQGNNIKDDILLDVGIWDMGPSDAQAFIKLNRDFETKVTELGGMKCLYAHAFYTEQEFWDIYDEKKYMELRRKYHAESLPSVYDKVKVDLQGVAGGVRADKRESWQEWAYRQFWSTWPIGGLYGVASATKGLFFESDFLLKNSNTHSHQPHTPSTMARLSGLPSEHHHEGPGDAPRRKRGRPSKHQTPSEDMSLTGKRTASPTAELSQTKRMRHTQIDEDEDQIAEEMQLSFSRSQRDADTITVQTQTQSQTRRTARRHSEPPAPASDDEDELMAFPSTQPLPGLTPHLNRVGASRNRFTTTRRARMSMPAQLHIERVDEIDKNHTNHVQFAPLTQVLDNRARRRLRRSHLSQEVNSFEDHQKKDKKMFLELRRQLREQDEKIKDLEYRLEARRLGEIDLSDAHADELQVELDEARQQIDELRASSLYNGDDNDTGAALSDDDDDALVMVNPEELHVSQDLEMEPMPNGKYTERALEIASQMTLESLPTLSQLNRDSLMEGEAIMVDRIDDQVVERYERELKQMSKTLGESQGALRVITIALQNLRYVEPGASSIDILTKLRQGFEDLRAETEKFFPGTTAGLTNQQLHRKVPELFSGLFYELNEKLSMLHDSQKTEVLLRRQYEGVLDLLGESEERAKELETNVFTLDKTNEDKQRVILDLEEHNTDLTALNNEQEIKLNEQDAQIAGLQDDNKEKDTSLQRLRDALDKYRVDLDHVTATATAFEATHHDMIARMEQEHAAAIQDLEAERVAEEEGRLNAEADVDQKNEYIEQLEESITRMESEVDNITAEISELTQRLGDETVARQDAEQDRDEQAEQVYQHANTIENLNETVTELREHLADARENLAAERAQREKTEADLDEAKMSIEDLSNRLHNTGLQANELRSKLFQLQQEKEAAIGNLEQEAEERENDLSDQLAAETKLREVGEDIIEQLKHDILDLQAQIATLDENLADMTQARDELEQERDVQVANLASQLADLTTKYAALENSTNSTIMSLQANITDLNNYVQQQQNEIEDLIEQVAERDRTYLEDTIALKDEVDGLKNDLTKKEAENEAYRRENDSLSKRVEDEANELLNIVGSHNDQVNSLNAVIKSHEATIKNLQDTSAKRIVEFEEMIEERNNEITEMRLLGDARVETIVILEAQLDDLKERFRLTTEDNQATIDALTLSQRQLQEQNERLADDLKHRNQEALRAVQEMKLKRVEVKTQGVDLHRVINGKVAKTSEKIKIGKKGKKKVAKRQWDSGFGVDEAVEDEELNGEEPLAA</sequence>
<accession>A0A3M7MD46</accession>
<keyword evidence="11" id="KW-1185">Reference proteome</keyword>
<dbReference type="InterPro" id="IPR040165">
    <property type="entry name" value="Diminuto-like"/>
</dbReference>
<feature type="compositionally biased region" description="Polar residues" evidence="8">
    <location>
        <begin position="542"/>
        <end position="566"/>
    </location>
</feature>
<evidence type="ECO:0000313" key="11">
    <source>
        <dbReference type="Proteomes" id="UP000265663"/>
    </source>
</evidence>
<dbReference type="GO" id="GO:0008202">
    <property type="term" value="P:steroid metabolic process"/>
    <property type="evidence" value="ECO:0007669"/>
    <property type="project" value="TreeGrafter"/>
</dbReference>
<feature type="coiled-coil region" evidence="7">
    <location>
        <begin position="981"/>
        <end position="1156"/>
    </location>
</feature>
<dbReference type="GO" id="GO:0005737">
    <property type="term" value="C:cytoplasm"/>
    <property type="evidence" value="ECO:0007669"/>
    <property type="project" value="TreeGrafter"/>
</dbReference>
<evidence type="ECO:0000256" key="4">
    <source>
        <dbReference type="ARBA" id="ARBA00022989"/>
    </source>
</evidence>
<dbReference type="Gene3D" id="3.30.465.10">
    <property type="match status" value="1"/>
</dbReference>
<keyword evidence="7" id="KW-0175">Coiled coil</keyword>
<reference evidence="10 11" key="1">
    <citation type="journal article" date="2014" name="PLoS ONE">
        <title>De novo Genome Assembly of the Fungal Plant Pathogen Pyrenophora semeniperda.</title>
        <authorList>
            <person name="Soliai M.M."/>
            <person name="Meyer S.E."/>
            <person name="Udall J.A."/>
            <person name="Elzinga D.E."/>
            <person name="Hermansen R.A."/>
            <person name="Bodily P.M."/>
            <person name="Hart A.A."/>
            <person name="Coleman C.E."/>
        </authorList>
    </citation>
    <scope>NUCLEOTIDE SEQUENCE [LARGE SCALE GENOMIC DNA]</scope>
    <source>
        <strain evidence="10 11">CCB06</strain>
        <tissue evidence="10">Mycelium</tissue>
    </source>
</reference>
<keyword evidence="5" id="KW-0560">Oxidoreductase</keyword>
<dbReference type="EC" id="1.3.1.72" evidence="2"/>
<evidence type="ECO:0000259" key="9">
    <source>
        <dbReference type="PROSITE" id="PS51387"/>
    </source>
</evidence>
<feature type="compositionally biased region" description="Basic and acidic residues" evidence="8">
    <location>
        <begin position="521"/>
        <end position="532"/>
    </location>
</feature>
<evidence type="ECO:0000256" key="7">
    <source>
        <dbReference type="SAM" id="Coils"/>
    </source>
</evidence>
<evidence type="ECO:0000256" key="5">
    <source>
        <dbReference type="ARBA" id="ARBA00023002"/>
    </source>
</evidence>
<dbReference type="EMBL" id="KE747829">
    <property type="protein sequence ID" value="RMZ72294.1"/>
    <property type="molecule type" value="Genomic_DNA"/>
</dbReference>
<feature type="compositionally biased region" description="Low complexity" evidence="8">
    <location>
        <begin position="598"/>
        <end position="610"/>
    </location>
</feature>
<dbReference type="InterPro" id="IPR036318">
    <property type="entry name" value="FAD-bd_PCMH-like_sf"/>
</dbReference>
<dbReference type="InterPro" id="IPR006094">
    <property type="entry name" value="Oxid_FAD_bind_N"/>
</dbReference>
<feature type="coiled-coil region" evidence="7">
    <location>
        <begin position="1185"/>
        <end position="1467"/>
    </location>
</feature>
<evidence type="ECO:0000256" key="8">
    <source>
        <dbReference type="SAM" id="MobiDB-lite"/>
    </source>
</evidence>
<dbReference type="PANTHER" id="PTHR10801">
    <property type="entry name" value="24-DEHYDROCHOLESTEROL REDUCTASE"/>
    <property type="match status" value="1"/>
</dbReference>
<dbReference type="PANTHER" id="PTHR10801:SF0">
    <property type="entry name" value="DELTA(24)-STEROL REDUCTASE"/>
    <property type="match status" value="1"/>
</dbReference>
<keyword evidence="6" id="KW-0472">Membrane</keyword>
<dbReference type="InterPro" id="IPR016169">
    <property type="entry name" value="FAD-bd_PCMH_sub2"/>
</dbReference>
<feature type="region of interest" description="Disordered" evidence="8">
    <location>
        <begin position="501"/>
        <end position="648"/>
    </location>
</feature>
<dbReference type="GO" id="GO:0016020">
    <property type="term" value="C:membrane"/>
    <property type="evidence" value="ECO:0007669"/>
    <property type="project" value="UniProtKB-SubCell"/>
</dbReference>
<dbReference type="GO" id="GO:0050614">
    <property type="term" value="F:Delta24-sterol reductase activity"/>
    <property type="evidence" value="ECO:0007669"/>
    <property type="project" value="UniProtKB-EC"/>
</dbReference>
<evidence type="ECO:0000256" key="3">
    <source>
        <dbReference type="ARBA" id="ARBA00022692"/>
    </source>
</evidence>
<dbReference type="GO" id="GO:0000246">
    <property type="term" value="F:Delta24(24-1) sterol reductase activity"/>
    <property type="evidence" value="ECO:0007669"/>
    <property type="project" value="TreeGrafter"/>
</dbReference>
<keyword evidence="4" id="KW-1133">Transmembrane helix</keyword>
<dbReference type="Pfam" id="PF01565">
    <property type="entry name" value="FAD_binding_4"/>
    <property type="match status" value="1"/>
</dbReference>
<dbReference type="Proteomes" id="UP000265663">
    <property type="component" value="Unassembled WGS sequence"/>
</dbReference>
<dbReference type="OrthoDB" id="3532430at2759"/>
<dbReference type="Gene3D" id="1.10.287.1490">
    <property type="match status" value="1"/>
</dbReference>
<evidence type="ECO:0000313" key="10">
    <source>
        <dbReference type="EMBL" id="RMZ72294.1"/>
    </source>
</evidence>
<name>A0A3M7MD46_9PLEO</name>
<protein>
    <recommendedName>
        <fullName evidence="2">Delta(24)-sterol reductase</fullName>
        <ecNumber evidence="2">1.3.1.72</ecNumber>
    </recommendedName>
</protein>
<evidence type="ECO:0000256" key="2">
    <source>
        <dbReference type="ARBA" id="ARBA00012405"/>
    </source>
</evidence>